<protein>
    <recommendedName>
        <fullName evidence="3">IDEAL domain-containing protein</fullName>
    </recommendedName>
</protein>
<dbReference type="EMBL" id="LVWI01000104">
    <property type="protein sequence ID" value="OKP77465.1"/>
    <property type="molecule type" value="Genomic_DNA"/>
</dbReference>
<name>A0ABX3EE81_9BACL</name>
<keyword evidence="2" id="KW-1185">Reference proteome</keyword>
<accession>A0ABX3EE81</accession>
<evidence type="ECO:0008006" key="3">
    <source>
        <dbReference type="Google" id="ProtNLM"/>
    </source>
</evidence>
<comment type="caution">
    <text evidence="1">The sequence shown here is derived from an EMBL/GenBank/DDBJ whole genome shotgun (WGS) entry which is preliminary data.</text>
</comment>
<dbReference type="Proteomes" id="UP000186058">
    <property type="component" value="Unassembled WGS sequence"/>
</dbReference>
<reference evidence="1 2" key="1">
    <citation type="submission" date="2016-03" db="EMBL/GenBank/DDBJ databases">
        <authorList>
            <person name="Sant'Anna F.H."/>
            <person name="Ambrosini A."/>
            <person name="Souza R."/>
            <person name="Bach E."/>
            <person name="Fernandes G."/>
            <person name="Balsanelli E."/>
            <person name="Baura V.A."/>
            <person name="Souza E.M."/>
            <person name="Passaglia L."/>
        </authorList>
    </citation>
    <scope>NUCLEOTIDE SEQUENCE [LARGE SCALE GENOMIC DNA]</scope>
    <source>
        <strain evidence="1 2">P26E</strain>
    </source>
</reference>
<gene>
    <name evidence="1" type="ORF">A3844_30030</name>
</gene>
<evidence type="ECO:0000313" key="1">
    <source>
        <dbReference type="EMBL" id="OKP77465.1"/>
    </source>
</evidence>
<proteinExistence type="predicted"/>
<organism evidence="1 2">
    <name type="scientific">Paenibacillus helianthi</name>
    <dbReference type="NCBI Taxonomy" id="1349432"/>
    <lineage>
        <taxon>Bacteria</taxon>
        <taxon>Bacillati</taxon>
        <taxon>Bacillota</taxon>
        <taxon>Bacilli</taxon>
        <taxon>Bacillales</taxon>
        <taxon>Paenibacillaceae</taxon>
        <taxon>Paenibacillus</taxon>
    </lineage>
</organism>
<sequence>MDIRPFYTLYDYKKLMVARIRYIEKKKLYDIKPMFSEGFTKLENKSESLLNLYIKYALTQHEKYSDKLMILFNELYLNEQVLLEQLLNDFSDKSLI</sequence>
<evidence type="ECO:0000313" key="2">
    <source>
        <dbReference type="Proteomes" id="UP000186058"/>
    </source>
</evidence>